<protein>
    <recommendedName>
        <fullName evidence="6">Transcription factor domain-containing protein</fullName>
    </recommendedName>
</protein>
<keyword evidence="5" id="KW-1185">Reference proteome</keyword>
<evidence type="ECO:0008006" key="6">
    <source>
        <dbReference type="Google" id="ProtNLM"/>
    </source>
</evidence>
<gene>
    <name evidence="4" type="ORF">B7463_g7684</name>
</gene>
<feature type="region of interest" description="Disordered" evidence="3">
    <location>
        <begin position="1"/>
        <end position="25"/>
    </location>
</feature>
<dbReference type="Proteomes" id="UP000258309">
    <property type="component" value="Unassembled WGS sequence"/>
</dbReference>
<dbReference type="PANTHER" id="PTHR37534:SF46">
    <property type="entry name" value="ZN(II)2CYS6 TRANSCRIPTION FACTOR (EUROFUNG)"/>
    <property type="match status" value="1"/>
</dbReference>
<feature type="compositionally biased region" description="Basic and acidic residues" evidence="3">
    <location>
        <begin position="1"/>
        <end position="10"/>
    </location>
</feature>
<comment type="caution">
    <text evidence="4">The sequence shown here is derived from an EMBL/GenBank/DDBJ whole genome shotgun (WGS) entry which is preliminary data.</text>
</comment>
<evidence type="ECO:0000256" key="1">
    <source>
        <dbReference type="ARBA" id="ARBA00004123"/>
    </source>
</evidence>
<dbReference type="OrthoDB" id="3251668at2759"/>
<feature type="non-terminal residue" evidence="4">
    <location>
        <position position="1"/>
    </location>
</feature>
<dbReference type="GO" id="GO:0005634">
    <property type="term" value="C:nucleus"/>
    <property type="evidence" value="ECO:0007669"/>
    <property type="project" value="UniProtKB-SubCell"/>
</dbReference>
<evidence type="ECO:0000256" key="3">
    <source>
        <dbReference type="SAM" id="MobiDB-lite"/>
    </source>
</evidence>
<dbReference type="AlphaFoldDB" id="A0A3E2H5J2"/>
<evidence type="ECO:0000313" key="5">
    <source>
        <dbReference type="Proteomes" id="UP000258309"/>
    </source>
</evidence>
<accession>A0A3E2H5J2</accession>
<dbReference type="PANTHER" id="PTHR37534">
    <property type="entry name" value="TRANSCRIPTIONAL ACTIVATOR PROTEIN UGA3"/>
    <property type="match status" value="1"/>
</dbReference>
<dbReference type="Pfam" id="PF11951">
    <property type="entry name" value="Fungal_trans_2"/>
    <property type="match status" value="2"/>
</dbReference>
<keyword evidence="2" id="KW-0539">Nucleus</keyword>
<comment type="subcellular location">
    <subcellularLocation>
        <location evidence="1">Nucleus</location>
    </subcellularLocation>
</comment>
<reference evidence="4 5" key="1">
    <citation type="submission" date="2018-05" db="EMBL/GenBank/DDBJ databases">
        <title>Draft genome sequence of Scytalidium lignicola DSM 105466, a ubiquitous saprotrophic fungus.</title>
        <authorList>
            <person name="Buettner E."/>
            <person name="Gebauer A.M."/>
            <person name="Hofrichter M."/>
            <person name="Liers C."/>
            <person name="Kellner H."/>
        </authorList>
    </citation>
    <scope>NUCLEOTIDE SEQUENCE [LARGE SCALE GENOMIC DNA]</scope>
    <source>
        <strain evidence="4 5">DSM 105466</strain>
    </source>
</reference>
<dbReference type="EMBL" id="NCSJ02000155">
    <property type="protein sequence ID" value="RFU28666.1"/>
    <property type="molecule type" value="Genomic_DNA"/>
</dbReference>
<dbReference type="STRING" id="5539.A0A3E2H5J2"/>
<evidence type="ECO:0000313" key="4">
    <source>
        <dbReference type="EMBL" id="RFU28666.1"/>
    </source>
</evidence>
<name>A0A3E2H5J2_SCYLI</name>
<feature type="non-terminal residue" evidence="4">
    <location>
        <position position="407"/>
    </location>
</feature>
<dbReference type="InterPro" id="IPR021858">
    <property type="entry name" value="Fun_TF"/>
</dbReference>
<proteinExistence type="predicted"/>
<sequence>MESSNDKTEENDQPDGALGDSPTIHKGVSSSITDLLTPGWAVMGFNNISAWSFKLDITESQLLDHYIHRFSRTYPTFSDPTNPFLRIFLPLSMQSRVVLDSLLALSGVQSWRNGTFAMQDAMLKLRQKALYGCRALLTNLIIKFQIKKGCSSPSDMDLTIKIISKCAGTVRGEDVLHLLASCAMLLLYEKLTGEGQACWTAHLQFFARLISAGDPSITDAQIVAWDGRLDWFPSFALVALRNRPTHEKIPFGEQGLIIDPHCTRLDSFTSPNKWDEQGLISVLYRIAAMTYRRQCLRQQQLKHGKTPPITVDELLTGNLSLWATQLVQLLPYGSPYESTLLWPIGIVAKELKSANEAEREYIVFRLRSLEHRFHMKHFQRVREYLIQYWAISDRGMIYESNETILLG</sequence>
<evidence type="ECO:0000256" key="2">
    <source>
        <dbReference type="ARBA" id="ARBA00023242"/>
    </source>
</evidence>
<organism evidence="4 5">
    <name type="scientific">Scytalidium lignicola</name>
    <name type="common">Hyphomycete</name>
    <dbReference type="NCBI Taxonomy" id="5539"/>
    <lineage>
        <taxon>Eukaryota</taxon>
        <taxon>Fungi</taxon>
        <taxon>Dikarya</taxon>
        <taxon>Ascomycota</taxon>
        <taxon>Pezizomycotina</taxon>
        <taxon>Leotiomycetes</taxon>
        <taxon>Leotiomycetes incertae sedis</taxon>
        <taxon>Scytalidium</taxon>
    </lineage>
</organism>